<accession>A0ABY3G6B8</accession>
<organism evidence="1 2">
    <name type="scientific">Campylobacter lanienae</name>
    <dbReference type="NCBI Taxonomy" id="75658"/>
    <lineage>
        <taxon>Bacteria</taxon>
        <taxon>Pseudomonadati</taxon>
        <taxon>Campylobacterota</taxon>
        <taxon>Epsilonproteobacteria</taxon>
        <taxon>Campylobacterales</taxon>
        <taxon>Campylobacteraceae</taxon>
        <taxon>Campylobacter</taxon>
    </lineage>
</organism>
<dbReference type="RefSeq" id="WP_096021029.1">
    <property type="nucleotide sequence ID" value="NZ_MJJD01000010.1"/>
</dbReference>
<evidence type="ECO:0000313" key="2">
    <source>
        <dbReference type="Proteomes" id="UP000321599"/>
    </source>
</evidence>
<comment type="caution">
    <text evidence="1">The sequence shown here is derived from an EMBL/GenBank/DDBJ whole genome shotgun (WGS) entry which is preliminary data.</text>
</comment>
<dbReference type="EMBL" id="VOAV01000030">
    <property type="protein sequence ID" value="TWO27855.1"/>
    <property type="molecule type" value="Genomic_DNA"/>
</dbReference>
<reference evidence="1 2" key="1">
    <citation type="submission" date="2019-07" db="EMBL/GenBank/DDBJ databases">
        <title>Rapid identification of Enteric Bacteria from Whole Genome Sequences (WGS) using Average Nucleotide Identity (ANI).</title>
        <authorList>
            <person name="Lane C."/>
        </authorList>
    </citation>
    <scope>NUCLEOTIDE SEQUENCE [LARGE SCALE GENOMIC DNA]</scope>
    <source>
        <strain evidence="1 2">2013D-9588</strain>
    </source>
</reference>
<name>A0ABY3G6B8_9BACT</name>
<sequence>MSIISVFWLCAELIVDNNSHKEEIKKLDEKYKILALLSGLNVVCDNIEKKERSDDLYLMVLDTKDRILKLSAFGKGQLEMAKTYIKA</sequence>
<protein>
    <submittedName>
        <fullName evidence="1">Uncharacterized protein</fullName>
    </submittedName>
</protein>
<proteinExistence type="predicted"/>
<keyword evidence="2" id="KW-1185">Reference proteome</keyword>
<dbReference type="Proteomes" id="UP000321599">
    <property type="component" value="Unassembled WGS sequence"/>
</dbReference>
<evidence type="ECO:0000313" key="1">
    <source>
        <dbReference type="EMBL" id="TWO27855.1"/>
    </source>
</evidence>
<gene>
    <name evidence="1" type="ORF">XK09_07415</name>
</gene>